<organism evidence="2 3">
    <name type="scientific">Pararobbsia silviterrae</name>
    <dbReference type="NCBI Taxonomy" id="1792498"/>
    <lineage>
        <taxon>Bacteria</taxon>
        <taxon>Pseudomonadati</taxon>
        <taxon>Pseudomonadota</taxon>
        <taxon>Betaproteobacteria</taxon>
        <taxon>Burkholderiales</taxon>
        <taxon>Burkholderiaceae</taxon>
        <taxon>Pararobbsia</taxon>
    </lineage>
</organism>
<dbReference type="InterPro" id="IPR000792">
    <property type="entry name" value="Tscrpt_reg_LuxR_C"/>
</dbReference>
<dbReference type="GO" id="GO:0003677">
    <property type="term" value="F:DNA binding"/>
    <property type="evidence" value="ECO:0007669"/>
    <property type="project" value="InterPro"/>
</dbReference>
<feature type="domain" description="HTH luxR-type" evidence="1">
    <location>
        <begin position="357"/>
        <end position="414"/>
    </location>
</feature>
<evidence type="ECO:0000313" key="3">
    <source>
        <dbReference type="Proteomes" id="UP000270342"/>
    </source>
</evidence>
<dbReference type="SMART" id="SM00421">
    <property type="entry name" value="HTH_LUXR"/>
    <property type="match status" value="1"/>
</dbReference>
<dbReference type="EMBL" id="RBZU01000012">
    <property type="protein sequence ID" value="RKP47750.1"/>
    <property type="molecule type" value="Genomic_DNA"/>
</dbReference>
<dbReference type="Pfam" id="PF00196">
    <property type="entry name" value="GerE"/>
    <property type="match status" value="1"/>
</dbReference>
<gene>
    <name evidence="2" type="ORF">D7S86_22575</name>
</gene>
<dbReference type="GO" id="GO:0006355">
    <property type="term" value="P:regulation of DNA-templated transcription"/>
    <property type="evidence" value="ECO:0007669"/>
    <property type="project" value="InterPro"/>
</dbReference>
<dbReference type="InterPro" id="IPR016032">
    <property type="entry name" value="Sig_transdc_resp-reg_C-effctor"/>
</dbReference>
<dbReference type="CDD" id="cd06170">
    <property type="entry name" value="LuxR_C_like"/>
    <property type="match status" value="1"/>
</dbReference>
<dbReference type="Gene3D" id="1.10.10.10">
    <property type="entry name" value="Winged helix-like DNA-binding domain superfamily/Winged helix DNA-binding domain"/>
    <property type="match status" value="1"/>
</dbReference>
<name>A0A494XB40_9BURK</name>
<dbReference type="PRINTS" id="PR00038">
    <property type="entry name" value="HTHLUXR"/>
</dbReference>
<evidence type="ECO:0000259" key="1">
    <source>
        <dbReference type="SMART" id="SM00421"/>
    </source>
</evidence>
<dbReference type="SUPFAM" id="SSF46894">
    <property type="entry name" value="C-terminal effector domain of the bipartite response regulators"/>
    <property type="match status" value="1"/>
</dbReference>
<evidence type="ECO:0000313" key="2">
    <source>
        <dbReference type="EMBL" id="RKP47750.1"/>
    </source>
</evidence>
<sequence length="423" mass="46927">MMCANGSKKPMCTRSAGPRCNENVTWRGDPDGRGTTMDLSAERYESLVHLLYDAVVEPAGWSAFFDSLGTAIDAGTVHMLAIDKTYDSLSYSDGFNLPAEGELAYIQRYGSIDPRMALMRTRRPAEWIHCHEVFDEAFVARDPFYQEFLIPVGRRFVSGCKLVETDTVCVIFSVLRNVGDQPLGASEIAFLDRLLPHLTRAVRMRIQHYTFSTKALVGHALVNKLRQPVLLLTTESHVVLANEAATRLLASTALVRIVEGRLDLPVGYQARFRDECARLEGLARGEIEVPDEVTGYRSMAIASPRGAGQTDETLYAFFTLLVPPKVGGAFGLRPLVLLLFYHPESAPPVDSDLLGAAFNLTPAESRVSRSIAQGLSPKEIAAQHGIQYETVRKHLQSIYRKTATNRQSELMKLMLHLPINAFE</sequence>
<reference evidence="2 3" key="1">
    <citation type="submission" date="2018-10" db="EMBL/GenBank/DDBJ databases">
        <title>Robbsia sp. DHC34, isolated from soil.</title>
        <authorList>
            <person name="Gao Z.-H."/>
            <person name="Qiu L.-H."/>
        </authorList>
    </citation>
    <scope>NUCLEOTIDE SEQUENCE [LARGE SCALE GENOMIC DNA]</scope>
    <source>
        <strain evidence="2 3">DHC34</strain>
    </source>
</reference>
<comment type="caution">
    <text evidence="2">The sequence shown here is derived from an EMBL/GenBank/DDBJ whole genome shotgun (WGS) entry which is preliminary data.</text>
</comment>
<dbReference type="InterPro" id="IPR036388">
    <property type="entry name" value="WH-like_DNA-bd_sf"/>
</dbReference>
<dbReference type="Proteomes" id="UP000270342">
    <property type="component" value="Unassembled WGS sequence"/>
</dbReference>
<proteinExistence type="predicted"/>
<accession>A0A494XB40</accession>
<dbReference type="AlphaFoldDB" id="A0A494XB40"/>
<protein>
    <submittedName>
        <fullName evidence="2">Helix-turn-helix transcriptional regulator</fullName>
    </submittedName>
</protein>
<keyword evidence="3" id="KW-1185">Reference proteome</keyword>